<dbReference type="InterPro" id="IPR006176">
    <property type="entry name" value="3-OHacyl-CoA_DH_NAD-bd"/>
</dbReference>
<dbReference type="Gene3D" id="2.120.10.30">
    <property type="entry name" value="TolB, C-terminal domain"/>
    <property type="match status" value="2"/>
</dbReference>
<dbReference type="KEGG" id="sapo:SAPIO_CDS1914"/>
<dbReference type="AlphaFoldDB" id="A0A084GE15"/>
<dbReference type="SUPFAM" id="SSF63829">
    <property type="entry name" value="Calcium-dependent phosphotriesterase"/>
    <property type="match status" value="1"/>
</dbReference>
<dbReference type="Pfam" id="PF02737">
    <property type="entry name" value="3HCDH_N"/>
    <property type="match status" value="1"/>
</dbReference>
<dbReference type="OMA" id="LPCQLMD"/>
<dbReference type="SMART" id="SM00135">
    <property type="entry name" value="LY"/>
    <property type="match status" value="5"/>
</dbReference>
<evidence type="ECO:0000313" key="4">
    <source>
        <dbReference type="EMBL" id="KEZ45577.1"/>
    </source>
</evidence>
<dbReference type="Pfam" id="PF00725">
    <property type="entry name" value="3HCDH"/>
    <property type="match status" value="1"/>
</dbReference>
<dbReference type="Gene3D" id="1.10.1040.10">
    <property type="entry name" value="N-(1-d-carboxylethyl)-l-norvaline Dehydrogenase, domain 2"/>
    <property type="match status" value="1"/>
</dbReference>
<comment type="caution">
    <text evidence="4">The sequence shown here is derived from an EMBL/GenBank/DDBJ whole genome shotgun (WGS) entry which is preliminary data.</text>
</comment>
<feature type="domain" description="3-hydroxyacyl-CoA dehydrogenase C-terminal" evidence="2">
    <location>
        <begin position="192"/>
        <end position="286"/>
    </location>
</feature>
<dbReference type="SUPFAM" id="SSF51735">
    <property type="entry name" value="NAD(P)-binding Rossmann-fold domains"/>
    <property type="match status" value="1"/>
</dbReference>
<dbReference type="PANTHER" id="PTHR48075:SF3">
    <property type="entry name" value="3-HYDROXYACYL-COA DEHYDROGENASE"/>
    <property type="match status" value="1"/>
</dbReference>
<accession>A0A084GE15</accession>
<dbReference type="Proteomes" id="UP000028545">
    <property type="component" value="Unassembled WGS sequence"/>
</dbReference>
<dbReference type="VEuPathDB" id="FungiDB:SAPIO_CDS1914"/>
<evidence type="ECO:0000259" key="2">
    <source>
        <dbReference type="Pfam" id="PF00725"/>
    </source>
</evidence>
<dbReference type="InterPro" id="IPR008927">
    <property type="entry name" value="6-PGluconate_DH-like_C_sf"/>
</dbReference>
<dbReference type="Gene3D" id="3.40.50.720">
    <property type="entry name" value="NAD(P)-binding Rossmann-like Domain"/>
    <property type="match status" value="1"/>
</dbReference>
<dbReference type="InterPro" id="IPR006108">
    <property type="entry name" value="3HC_DH_C"/>
</dbReference>
<dbReference type="GeneID" id="27720986"/>
<dbReference type="GO" id="GO:0070403">
    <property type="term" value="F:NAD+ binding"/>
    <property type="evidence" value="ECO:0007669"/>
    <property type="project" value="InterPro"/>
</dbReference>
<dbReference type="EMBL" id="JOWA01000077">
    <property type="protein sequence ID" value="KEZ45577.1"/>
    <property type="molecule type" value="Genomic_DNA"/>
</dbReference>
<dbReference type="OrthoDB" id="5958943at2759"/>
<evidence type="ECO:0008006" key="6">
    <source>
        <dbReference type="Google" id="ProtNLM"/>
    </source>
</evidence>
<dbReference type="InterPro" id="IPR011042">
    <property type="entry name" value="6-blade_b-propeller_TolB-like"/>
</dbReference>
<name>A0A084GE15_PSEDA</name>
<reference evidence="4 5" key="1">
    <citation type="journal article" date="2014" name="Genome Announc.">
        <title>Draft genome sequence of the pathogenic fungus Scedosporium apiospermum.</title>
        <authorList>
            <person name="Vandeputte P."/>
            <person name="Ghamrawi S."/>
            <person name="Rechenmann M."/>
            <person name="Iltis A."/>
            <person name="Giraud S."/>
            <person name="Fleury M."/>
            <person name="Thornton C."/>
            <person name="Delhaes L."/>
            <person name="Meyer W."/>
            <person name="Papon N."/>
            <person name="Bouchara J.P."/>
        </authorList>
    </citation>
    <scope>NUCLEOTIDE SEQUENCE [LARGE SCALE GENOMIC DNA]</scope>
    <source>
        <strain evidence="4 5">IHEM 14462</strain>
    </source>
</reference>
<dbReference type="InterPro" id="IPR000033">
    <property type="entry name" value="LDLR_classB_rpt"/>
</dbReference>
<evidence type="ECO:0000313" key="5">
    <source>
        <dbReference type="Proteomes" id="UP000028545"/>
    </source>
</evidence>
<sequence length="604" mass="66425">MSWQRPEIGSRPILVLGAGVLGRRIACSFAAAGYNVHIYDLSPECRQAGLDYVEGHKEEFNDVLLKTRRSHGSCTAFDSLNEAVKNAWLVIEAIPEKLPLKIDIYGQLDGIAPADCIFGSNSSSFKSSLMVEKVSDDRRALVCNVHYTMPPEVATVELMTDGYTHPEVFPFLTEVLKSCGMLPVTAKKESTGFIFNRLWAAIKREILTILAEGVSDPSQIDLLWKYMFKAQILPCQLMDQIGLDTVAFIEDNYIQERKLDGTLTVDWLRENYLSQGRTGDKSGKGGLYPPPSTANGCNGSSAKGSLYVLDVGLGANLKNIDEVATNGKILRVDPRTGKASPILTGLPMPDGIDVSESEGRIFWTNMGPSTSGRDGSVMSSKLDGSDVKTLVPSGDIYTPKQLVVAEKSRKVYFCDREGMTVNRCDFNGQNHEILVRRSAKTGDVDMTQWCVGISVDEDAGKIYWTQKGPSKASKGRIFRANIEIPKGETADSRSDIETLFENLPEPIDLEIDPATKVLYWTDRGEHPRGSSLNRASVGGEGVKRAAPEILARHFHEPIGLRLDRDNGRVFVTDLGGRVYAVDEDTKEKKVVYKDHGSYTGITVV</sequence>
<proteinExistence type="predicted"/>
<evidence type="ECO:0000259" key="3">
    <source>
        <dbReference type="Pfam" id="PF02737"/>
    </source>
</evidence>
<keyword evidence="5" id="KW-1185">Reference proteome</keyword>
<gene>
    <name evidence="4" type="ORF">SAPIO_CDS1914</name>
</gene>
<dbReference type="HOGENOM" id="CLU_031652_0_0_1"/>
<dbReference type="GO" id="GO:0016616">
    <property type="term" value="F:oxidoreductase activity, acting on the CH-OH group of donors, NAD or NADP as acceptor"/>
    <property type="evidence" value="ECO:0007669"/>
    <property type="project" value="InterPro"/>
</dbReference>
<feature type="domain" description="3-hydroxyacyl-CoA dehydrogenase NAD binding" evidence="3">
    <location>
        <begin position="14"/>
        <end position="187"/>
    </location>
</feature>
<dbReference type="SUPFAM" id="SSF48179">
    <property type="entry name" value="6-phosphogluconate dehydrogenase C-terminal domain-like"/>
    <property type="match status" value="1"/>
</dbReference>
<dbReference type="PANTHER" id="PTHR48075">
    <property type="entry name" value="3-HYDROXYACYL-COA DEHYDROGENASE FAMILY PROTEIN"/>
    <property type="match status" value="1"/>
</dbReference>
<dbReference type="RefSeq" id="XP_016645376.1">
    <property type="nucleotide sequence ID" value="XM_016785079.1"/>
</dbReference>
<dbReference type="GO" id="GO:0006631">
    <property type="term" value="P:fatty acid metabolic process"/>
    <property type="evidence" value="ECO:0007669"/>
    <property type="project" value="InterPro"/>
</dbReference>
<organism evidence="4 5">
    <name type="scientific">Pseudallescheria apiosperma</name>
    <name type="common">Scedosporium apiospermum</name>
    <dbReference type="NCBI Taxonomy" id="563466"/>
    <lineage>
        <taxon>Eukaryota</taxon>
        <taxon>Fungi</taxon>
        <taxon>Dikarya</taxon>
        <taxon>Ascomycota</taxon>
        <taxon>Pezizomycotina</taxon>
        <taxon>Sordariomycetes</taxon>
        <taxon>Hypocreomycetidae</taxon>
        <taxon>Microascales</taxon>
        <taxon>Microascaceae</taxon>
        <taxon>Scedosporium</taxon>
    </lineage>
</organism>
<evidence type="ECO:0000256" key="1">
    <source>
        <dbReference type="ARBA" id="ARBA00023002"/>
    </source>
</evidence>
<keyword evidence="1" id="KW-0560">Oxidoreductase</keyword>
<protein>
    <recommendedName>
        <fullName evidence="6">3-hydroxyacyl-CoA dehydrogenase</fullName>
    </recommendedName>
</protein>
<dbReference type="InterPro" id="IPR036291">
    <property type="entry name" value="NAD(P)-bd_dom_sf"/>
</dbReference>
<dbReference type="InterPro" id="IPR013328">
    <property type="entry name" value="6PGD_dom2"/>
</dbReference>